<evidence type="ECO:0000313" key="1">
    <source>
        <dbReference type="EMBL" id="MEQ2165815.1"/>
    </source>
</evidence>
<organism evidence="1 2">
    <name type="scientific">Goodea atripinnis</name>
    <dbReference type="NCBI Taxonomy" id="208336"/>
    <lineage>
        <taxon>Eukaryota</taxon>
        <taxon>Metazoa</taxon>
        <taxon>Chordata</taxon>
        <taxon>Craniata</taxon>
        <taxon>Vertebrata</taxon>
        <taxon>Euteleostomi</taxon>
        <taxon>Actinopterygii</taxon>
        <taxon>Neopterygii</taxon>
        <taxon>Teleostei</taxon>
        <taxon>Neoteleostei</taxon>
        <taxon>Acanthomorphata</taxon>
        <taxon>Ovalentaria</taxon>
        <taxon>Atherinomorphae</taxon>
        <taxon>Cyprinodontiformes</taxon>
        <taxon>Goodeidae</taxon>
        <taxon>Goodea</taxon>
    </lineage>
</organism>
<reference evidence="1 2" key="1">
    <citation type="submission" date="2021-06" db="EMBL/GenBank/DDBJ databases">
        <authorList>
            <person name="Palmer J.M."/>
        </authorList>
    </citation>
    <scope>NUCLEOTIDE SEQUENCE [LARGE SCALE GENOMIC DNA]</scope>
    <source>
        <strain evidence="1 2">GA_2019</strain>
        <tissue evidence="1">Muscle</tissue>
    </source>
</reference>
<accession>A0ABV0N366</accession>
<name>A0ABV0N366_9TELE</name>
<protein>
    <submittedName>
        <fullName evidence="1">Uncharacterized protein</fullName>
    </submittedName>
</protein>
<comment type="caution">
    <text evidence="1">The sequence shown here is derived from an EMBL/GenBank/DDBJ whole genome shotgun (WGS) entry which is preliminary data.</text>
</comment>
<gene>
    <name evidence="1" type="ORF">GOODEAATRI_021083</name>
</gene>
<dbReference type="Proteomes" id="UP001476798">
    <property type="component" value="Unassembled WGS sequence"/>
</dbReference>
<proteinExistence type="predicted"/>
<sequence length="100" mass="11133">MLGGHTASEVIYKIRTSFQAGRTRWNKKCYHMLLGYRWITQIGAGISASHRLVAAVLPGSCFECAIVKASVKTGHQNNDVFCANQTLTVGHRFEMLQIVH</sequence>
<dbReference type="EMBL" id="JAHRIO010022010">
    <property type="protein sequence ID" value="MEQ2165815.1"/>
    <property type="molecule type" value="Genomic_DNA"/>
</dbReference>
<evidence type="ECO:0000313" key="2">
    <source>
        <dbReference type="Proteomes" id="UP001476798"/>
    </source>
</evidence>
<keyword evidence="2" id="KW-1185">Reference proteome</keyword>